<proteinExistence type="predicted"/>
<keyword evidence="2" id="KW-0418">Kinase</keyword>
<keyword evidence="3" id="KW-1185">Reference proteome</keyword>
<keyword evidence="1" id="KW-1133">Transmembrane helix</keyword>
<keyword evidence="1" id="KW-0472">Membrane</keyword>
<sequence>MLDDPERGAGTVLVLALVAVVILLSASVAVLGRAQAAGASAQTAADLAALAAAASIAVPTGMVLAPEARSAAGGERGCALAAPVAERNGAAVLACEEQGGGVVAVEVGAPGPMGQATGRAVAGPPSARAP</sequence>
<accession>A0A939RXB4</accession>
<name>A0A939RXB4_9CELL</name>
<keyword evidence="2" id="KW-0808">Transferase</keyword>
<dbReference type="Proteomes" id="UP000664209">
    <property type="component" value="Unassembled WGS sequence"/>
</dbReference>
<dbReference type="AlphaFoldDB" id="A0A939RXB4"/>
<keyword evidence="1" id="KW-0812">Transmembrane</keyword>
<evidence type="ECO:0000313" key="2">
    <source>
        <dbReference type="EMBL" id="MBO1753056.1"/>
    </source>
</evidence>
<gene>
    <name evidence="2" type="ORF">J4G33_14685</name>
</gene>
<dbReference type="EMBL" id="JAGEMK010000009">
    <property type="protein sequence ID" value="MBO1753056.1"/>
    <property type="molecule type" value="Genomic_DNA"/>
</dbReference>
<comment type="caution">
    <text evidence="2">The sequence shown here is derived from an EMBL/GenBank/DDBJ whole genome shotgun (WGS) entry which is preliminary data.</text>
</comment>
<evidence type="ECO:0000256" key="1">
    <source>
        <dbReference type="SAM" id="Phobius"/>
    </source>
</evidence>
<evidence type="ECO:0000313" key="3">
    <source>
        <dbReference type="Proteomes" id="UP000664209"/>
    </source>
</evidence>
<feature type="transmembrane region" description="Helical" evidence="1">
    <location>
        <begin position="12"/>
        <end position="32"/>
    </location>
</feature>
<reference evidence="2" key="1">
    <citation type="submission" date="2021-03" db="EMBL/GenBank/DDBJ databases">
        <title>Actinotalea soli sp. nov., isolated from soil.</title>
        <authorList>
            <person name="Ping W."/>
            <person name="Zhang J."/>
        </authorList>
    </citation>
    <scope>NUCLEOTIDE SEQUENCE</scope>
    <source>
        <strain evidence="2">BY-33</strain>
    </source>
</reference>
<organism evidence="2 3">
    <name type="scientific">Actinotalea soli</name>
    <dbReference type="NCBI Taxonomy" id="2819234"/>
    <lineage>
        <taxon>Bacteria</taxon>
        <taxon>Bacillati</taxon>
        <taxon>Actinomycetota</taxon>
        <taxon>Actinomycetes</taxon>
        <taxon>Micrococcales</taxon>
        <taxon>Cellulomonadaceae</taxon>
        <taxon>Actinotalea</taxon>
    </lineage>
</organism>
<dbReference type="GO" id="GO:0016301">
    <property type="term" value="F:kinase activity"/>
    <property type="evidence" value="ECO:0007669"/>
    <property type="project" value="UniProtKB-KW"/>
</dbReference>
<protein>
    <submittedName>
        <fullName evidence="2">Histidine kinase</fullName>
    </submittedName>
</protein>